<dbReference type="Pfam" id="PF10633">
    <property type="entry name" value="NPCBM_assoc"/>
    <property type="match status" value="1"/>
</dbReference>
<keyword evidence="8" id="KW-0378">Hydrolase</keyword>
<reference evidence="8 9" key="1">
    <citation type="submission" date="2023-09" db="EMBL/GenBank/DDBJ databases">
        <title>Description of three actinobacteria isolated from air of manufacturing shop in a pharmaceutical factory.</title>
        <authorList>
            <person name="Zhang D.-F."/>
        </authorList>
    </citation>
    <scope>NUCLEOTIDE SEQUENCE [LARGE SCALE GENOMIC DNA]</scope>
    <source>
        <strain evidence="8 9">LY-0111</strain>
    </source>
</reference>
<feature type="domain" description="Alpha-galactosidase NEW3" evidence="6">
    <location>
        <begin position="449"/>
        <end position="519"/>
    </location>
</feature>
<comment type="caution">
    <text evidence="8">The sequence shown here is derived from an EMBL/GenBank/DDBJ whole genome shotgun (WGS) entry which is preliminary data.</text>
</comment>
<dbReference type="Pfam" id="PF13088">
    <property type="entry name" value="BNR_2"/>
    <property type="match status" value="1"/>
</dbReference>
<dbReference type="InterPro" id="IPR011040">
    <property type="entry name" value="Sialidase"/>
</dbReference>
<dbReference type="RefSeq" id="WP_310548903.1">
    <property type="nucleotide sequence ID" value="NZ_JAVKGR010000013.1"/>
</dbReference>
<comment type="similarity">
    <text evidence="2">Belongs to the glycosyl hydrolase 33 family.</text>
</comment>
<accession>A0ABU2DU69</accession>
<feature type="domain" description="Sialidase" evidence="7">
    <location>
        <begin position="109"/>
        <end position="412"/>
    </location>
</feature>
<dbReference type="InterPro" id="IPR013783">
    <property type="entry name" value="Ig-like_fold"/>
</dbReference>
<keyword evidence="9" id="KW-1185">Reference proteome</keyword>
<feature type="compositionally biased region" description="Low complexity" evidence="4">
    <location>
        <begin position="56"/>
        <end position="65"/>
    </location>
</feature>
<evidence type="ECO:0000256" key="4">
    <source>
        <dbReference type="SAM" id="MobiDB-lite"/>
    </source>
</evidence>
<evidence type="ECO:0000313" key="8">
    <source>
        <dbReference type="EMBL" id="MDR8019916.1"/>
    </source>
</evidence>
<dbReference type="PANTHER" id="PTHR10628:SF30">
    <property type="entry name" value="EXO-ALPHA-SIALIDASE"/>
    <property type="match status" value="1"/>
</dbReference>
<dbReference type="Gene3D" id="2.60.40.10">
    <property type="entry name" value="Immunoglobulins"/>
    <property type="match status" value="1"/>
</dbReference>
<sequence>MRHRRHRQRSTPPGWKAAIALPAAALMIATAPGALAQPEAQPDAQPDTQPEETLRASAVSTAEAGAAGTDFDVERGLEPFFEEQQLASNGEDGWPNYRIPALMVTNDGDLLASYDGRPTAADSPAPNSILQRRSTDGGQTWQEQTIINEGSTEEPIEGYSDPSYLVDRQTGSIFTFHVKSYDAGFWDSATGTDPDRRDIIHAQVARSDDGGHTWTDETITEDITPDEGWTSRFAAAGQGIQLKYGPHAGRLIQQYTIMDSDGAFRAVSVYSDDHGETWQAGEPVGVGMDENKTVELSDGRVMLNSRDSERSGYRKVAISEDGGHSYGEVYIDEQLPDPANNGSIIRAFPNAPEGSDEAQVLLFSNAGSSTERSNGVVRMSCDDGETWPASRVFARGGMAYSTLVTQADGSIGLLYEPEGGNGGIRYANFSLAWLGELCAGMSAEDVRASAGSEAEAAVQLSNQEAEALTGGQLEMELPDGWGGGSAEVAEVPAGSEAEAAVAFTVPEGAAPGSHDVPVTFTSEQGSFEAYLSVVVTPADEASLAVDVEHVDPGEPGSYTAGDRLRFDFSVTSFADEAVDVVPSGPLDDFDPRDGAPNCRYLALDAGGSYDCDTASYELTQEDIDAGVLELETAWSSTSAGEDGDPLQEISVALPPVPLTD</sequence>
<dbReference type="Gene3D" id="2.120.10.10">
    <property type="match status" value="1"/>
</dbReference>
<evidence type="ECO:0000256" key="2">
    <source>
        <dbReference type="ARBA" id="ARBA00009348"/>
    </source>
</evidence>
<dbReference type="Proteomes" id="UP001251870">
    <property type="component" value="Unassembled WGS sequence"/>
</dbReference>
<evidence type="ECO:0000259" key="7">
    <source>
        <dbReference type="Pfam" id="PF13088"/>
    </source>
</evidence>
<evidence type="ECO:0000256" key="1">
    <source>
        <dbReference type="ARBA" id="ARBA00000427"/>
    </source>
</evidence>
<feature type="region of interest" description="Disordered" evidence="4">
    <location>
        <begin position="118"/>
        <end position="140"/>
    </location>
</feature>
<dbReference type="InterPro" id="IPR026856">
    <property type="entry name" value="Sialidase_fam"/>
</dbReference>
<keyword evidence="8" id="KW-0326">Glycosidase</keyword>
<dbReference type="EMBL" id="JAVKGR010000013">
    <property type="protein sequence ID" value="MDR8019916.1"/>
    <property type="molecule type" value="Genomic_DNA"/>
</dbReference>
<feature type="region of interest" description="Disordered" evidence="4">
    <location>
        <begin position="635"/>
        <end position="660"/>
    </location>
</feature>
<dbReference type="InterPro" id="IPR036278">
    <property type="entry name" value="Sialidase_sf"/>
</dbReference>
<gene>
    <name evidence="8" type="ORF">RIL96_10115</name>
</gene>
<dbReference type="PANTHER" id="PTHR10628">
    <property type="entry name" value="SIALIDASE"/>
    <property type="match status" value="1"/>
</dbReference>
<feature type="region of interest" description="Disordered" evidence="4">
    <location>
        <begin position="32"/>
        <end position="65"/>
    </location>
</feature>
<keyword evidence="5" id="KW-0732">Signal</keyword>
<evidence type="ECO:0000313" key="9">
    <source>
        <dbReference type="Proteomes" id="UP001251870"/>
    </source>
</evidence>
<name>A0ABU2DU69_9MICC</name>
<dbReference type="CDD" id="cd15482">
    <property type="entry name" value="Sialidase_non-viral"/>
    <property type="match status" value="1"/>
</dbReference>
<protein>
    <recommendedName>
        <fullName evidence="3">exo-alpha-sialidase</fullName>
        <ecNumber evidence="3">3.2.1.18</ecNumber>
    </recommendedName>
</protein>
<dbReference type="InterPro" id="IPR018905">
    <property type="entry name" value="A-galactase_NEW3"/>
</dbReference>
<feature type="compositionally biased region" description="Polar residues" evidence="4">
    <location>
        <begin position="125"/>
        <end position="140"/>
    </location>
</feature>
<evidence type="ECO:0000256" key="3">
    <source>
        <dbReference type="ARBA" id="ARBA00012733"/>
    </source>
</evidence>
<dbReference type="GO" id="GO:0004308">
    <property type="term" value="F:exo-alpha-sialidase activity"/>
    <property type="evidence" value="ECO:0007669"/>
    <property type="project" value="UniProtKB-EC"/>
</dbReference>
<feature type="signal peptide" evidence="5">
    <location>
        <begin position="1"/>
        <end position="36"/>
    </location>
</feature>
<organism evidence="8 9">
    <name type="scientific">Nesterenkonia aerolata</name>
    <dbReference type="NCBI Taxonomy" id="3074079"/>
    <lineage>
        <taxon>Bacteria</taxon>
        <taxon>Bacillati</taxon>
        <taxon>Actinomycetota</taxon>
        <taxon>Actinomycetes</taxon>
        <taxon>Micrococcales</taxon>
        <taxon>Micrococcaceae</taxon>
        <taxon>Nesterenkonia</taxon>
    </lineage>
</organism>
<evidence type="ECO:0000256" key="5">
    <source>
        <dbReference type="SAM" id="SignalP"/>
    </source>
</evidence>
<dbReference type="EC" id="3.2.1.18" evidence="3"/>
<dbReference type="SUPFAM" id="SSF50939">
    <property type="entry name" value="Sialidases"/>
    <property type="match status" value="1"/>
</dbReference>
<evidence type="ECO:0000259" key="6">
    <source>
        <dbReference type="Pfam" id="PF10633"/>
    </source>
</evidence>
<feature type="chain" id="PRO_5046667473" description="exo-alpha-sialidase" evidence="5">
    <location>
        <begin position="37"/>
        <end position="660"/>
    </location>
</feature>
<comment type="catalytic activity">
    <reaction evidence="1">
        <text>Hydrolysis of alpha-(2-&gt;3)-, alpha-(2-&gt;6)-, alpha-(2-&gt;8)- glycosidic linkages of terminal sialic acid residues in oligosaccharides, glycoproteins, glycolipids, colominic acid and synthetic substrates.</text>
        <dbReference type="EC" id="3.2.1.18"/>
    </reaction>
</comment>
<proteinExistence type="inferred from homology"/>